<dbReference type="InterPro" id="IPR010173">
    <property type="entry name" value="CRISPR-assoc_Csm5"/>
</dbReference>
<dbReference type="PANTHER" id="PTHR38007:SF1">
    <property type="entry name" value="CRISPR SYSTEM CMS PROTEIN CSM5"/>
    <property type="match status" value="1"/>
</dbReference>
<dbReference type="EMBL" id="CP144916">
    <property type="protein sequence ID" value="WWC41422.1"/>
    <property type="molecule type" value="Genomic_DNA"/>
</dbReference>
<dbReference type="RefSeq" id="WP_086302632.1">
    <property type="nucleotide sequence ID" value="NZ_CP144916.1"/>
</dbReference>
<evidence type="ECO:0000256" key="1">
    <source>
        <dbReference type="ARBA" id="ARBA00003088"/>
    </source>
</evidence>
<keyword evidence="9" id="KW-1185">Reference proteome</keyword>
<evidence type="ECO:0000313" key="9">
    <source>
        <dbReference type="Proteomes" id="UP001318120"/>
    </source>
</evidence>
<evidence type="ECO:0000256" key="4">
    <source>
        <dbReference type="ARBA" id="ARBA00022884"/>
    </source>
</evidence>
<name>A0ABZ2E6V5_9BACT</name>
<dbReference type="InterPro" id="IPR005537">
    <property type="entry name" value="RAMP_III_fam"/>
</dbReference>
<gene>
    <name evidence="8" type="ORF">CVIC9261_06860</name>
</gene>
<evidence type="ECO:0000259" key="7">
    <source>
        <dbReference type="Pfam" id="PF03787"/>
    </source>
</evidence>
<feature type="domain" description="CRISPR type III-associated protein" evidence="7">
    <location>
        <begin position="9"/>
        <end position="283"/>
    </location>
</feature>
<comment type="function">
    <text evidence="1">This subunit might be involved in maturation of a crRNA intermediate to its mature form.</text>
</comment>
<sequence>MKKYLIKVQPLTHLHIGSGREFEPINYIIDSYKAKTTDDKTVIRYALYEFDEMDFYANLDESAKDEFLNLASAIDENGLLKIYKFINKYKVTAKKSHYHKIAVDKAVYDEYNKRIGKIANKEKGNKNVINNLAISKTYTDPNTHKALIPGSSIKGAISTAYQEFLYNKYKDYDKVKNLMLAPIDSNIFKNLLISDSTQTATKIFKVQNLKRNINKERLSIRLELLSATKELEFSLIIKDENKLNISDIAQACNDHYLEIFDSIENDAIYSQLDDKFKDIFNNLTIKDNEFLLRIGKHSGARAVTIKGKRKIEIKQGKNKVKIADQETTIWLANSKPLGWVLCSFTEIK</sequence>
<keyword evidence="4" id="KW-0694">RNA-binding</keyword>
<evidence type="ECO:0000256" key="5">
    <source>
        <dbReference type="ARBA" id="ARBA00023118"/>
    </source>
</evidence>
<evidence type="ECO:0000256" key="2">
    <source>
        <dbReference type="ARBA" id="ARBA00006680"/>
    </source>
</evidence>
<dbReference type="GeneID" id="93113815"/>
<reference evidence="8 9" key="1">
    <citation type="journal article" date="2017" name="Genome Biol. Evol.">
        <title>Comparative Genomic Analysis Identifies a Campylobacter Clade Deficient in Selenium Metabolism.</title>
        <authorList>
            <person name="Miller W.G."/>
            <person name="Yee E."/>
            <person name="Lopes B.S."/>
            <person name="Chapman M.H."/>
            <person name="Huynh S."/>
            <person name="Bono J.L."/>
            <person name="Parker C.T."/>
            <person name="Strachan N.J.C."/>
            <person name="Forbes K.J."/>
        </authorList>
    </citation>
    <scope>NUCLEOTIDE SEQUENCE [LARGE SCALE GENOMIC DNA]</scope>
    <source>
        <strain evidence="8 9">RM9261</strain>
    </source>
</reference>
<accession>A0ABZ2E6V5</accession>
<protein>
    <recommendedName>
        <fullName evidence="3">CRISPR system Cms protein Csm5</fullName>
    </recommendedName>
    <alternativeName>
        <fullName evidence="6">CRISPR type III A-associated protein Csm5</fullName>
    </alternativeName>
</protein>
<keyword evidence="5" id="KW-0051">Antiviral defense</keyword>
<dbReference type="Proteomes" id="UP001318120">
    <property type="component" value="Chromosome"/>
</dbReference>
<evidence type="ECO:0000313" key="8">
    <source>
        <dbReference type="EMBL" id="WWC41422.1"/>
    </source>
</evidence>
<proteinExistence type="inferred from homology"/>
<comment type="similarity">
    <text evidence="2">Belongs to the CRISPR-associated Csm5 family.</text>
</comment>
<organism evidence="8 9">
    <name type="scientific">Campylobacter vicugnae</name>
    <dbReference type="NCBI Taxonomy" id="1660076"/>
    <lineage>
        <taxon>Bacteria</taxon>
        <taxon>Pseudomonadati</taxon>
        <taxon>Campylobacterota</taxon>
        <taxon>Epsilonproteobacteria</taxon>
        <taxon>Campylobacterales</taxon>
        <taxon>Campylobacteraceae</taxon>
        <taxon>Campylobacter</taxon>
    </lineage>
</organism>
<evidence type="ECO:0000256" key="6">
    <source>
        <dbReference type="ARBA" id="ARBA00031720"/>
    </source>
</evidence>
<evidence type="ECO:0000256" key="3">
    <source>
        <dbReference type="ARBA" id="ARBA00016113"/>
    </source>
</evidence>
<dbReference type="Pfam" id="PF03787">
    <property type="entry name" value="RAMPs"/>
    <property type="match status" value="1"/>
</dbReference>
<dbReference type="PANTHER" id="PTHR38007">
    <property type="entry name" value="CRISPR SYSTEM CMS PROTEIN CSM5"/>
    <property type="match status" value="1"/>
</dbReference>